<comment type="caution">
    <text evidence="2">The sequence shown here is derived from an EMBL/GenBank/DDBJ whole genome shotgun (WGS) entry which is preliminary data.</text>
</comment>
<dbReference type="EMBL" id="BPVZ01000248">
    <property type="protein sequence ID" value="GKV48160.1"/>
    <property type="molecule type" value="Genomic_DNA"/>
</dbReference>
<evidence type="ECO:0000256" key="1">
    <source>
        <dbReference type="SAM" id="Phobius"/>
    </source>
</evidence>
<sequence length="54" mass="6337">MSRCTLKWFVHNAALKLHSIHLYIYILGLSLILGIDQEKLLEKFKENPRPAKMN</sequence>
<keyword evidence="3" id="KW-1185">Reference proteome</keyword>
<protein>
    <submittedName>
        <fullName evidence="2">Uncharacterized protein</fullName>
    </submittedName>
</protein>
<evidence type="ECO:0000313" key="3">
    <source>
        <dbReference type="Proteomes" id="UP001054252"/>
    </source>
</evidence>
<dbReference type="AlphaFoldDB" id="A0AAV5ME34"/>
<name>A0AAV5ME34_9ROSI</name>
<keyword evidence="1" id="KW-0812">Transmembrane</keyword>
<dbReference type="Proteomes" id="UP001054252">
    <property type="component" value="Unassembled WGS sequence"/>
</dbReference>
<accession>A0AAV5ME34</accession>
<evidence type="ECO:0000313" key="2">
    <source>
        <dbReference type="EMBL" id="GKV48160.1"/>
    </source>
</evidence>
<keyword evidence="1" id="KW-1133">Transmembrane helix</keyword>
<gene>
    <name evidence="2" type="ORF">SLEP1_g54987</name>
</gene>
<reference evidence="2 3" key="1">
    <citation type="journal article" date="2021" name="Commun. Biol.">
        <title>The genome of Shorea leprosula (Dipterocarpaceae) highlights the ecological relevance of drought in aseasonal tropical rainforests.</title>
        <authorList>
            <person name="Ng K.K.S."/>
            <person name="Kobayashi M.J."/>
            <person name="Fawcett J.A."/>
            <person name="Hatakeyama M."/>
            <person name="Paape T."/>
            <person name="Ng C.H."/>
            <person name="Ang C.C."/>
            <person name="Tnah L.H."/>
            <person name="Lee C.T."/>
            <person name="Nishiyama T."/>
            <person name="Sese J."/>
            <person name="O'Brien M.J."/>
            <person name="Copetti D."/>
            <person name="Mohd Noor M.I."/>
            <person name="Ong R.C."/>
            <person name="Putra M."/>
            <person name="Sireger I.Z."/>
            <person name="Indrioko S."/>
            <person name="Kosugi Y."/>
            <person name="Izuno A."/>
            <person name="Isagi Y."/>
            <person name="Lee S.L."/>
            <person name="Shimizu K.K."/>
        </authorList>
    </citation>
    <scope>NUCLEOTIDE SEQUENCE [LARGE SCALE GENOMIC DNA]</scope>
    <source>
        <strain evidence="2">214</strain>
    </source>
</reference>
<proteinExistence type="predicted"/>
<keyword evidence="1" id="KW-0472">Membrane</keyword>
<organism evidence="2 3">
    <name type="scientific">Rubroshorea leprosula</name>
    <dbReference type="NCBI Taxonomy" id="152421"/>
    <lineage>
        <taxon>Eukaryota</taxon>
        <taxon>Viridiplantae</taxon>
        <taxon>Streptophyta</taxon>
        <taxon>Embryophyta</taxon>
        <taxon>Tracheophyta</taxon>
        <taxon>Spermatophyta</taxon>
        <taxon>Magnoliopsida</taxon>
        <taxon>eudicotyledons</taxon>
        <taxon>Gunneridae</taxon>
        <taxon>Pentapetalae</taxon>
        <taxon>rosids</taxon>
        <taxon>malvids</taxon>
        <taxon>Malvales</taxon>
        <taxon>Dipterocarpaceae</taxon>
        <taxon>Rubroshorea</taxon>
    </lineage>
</organism>
<feature type="transmembrane region" description="Helical" evidence="1">
    <location>
        <begin position="20"/>
        <end position="36"/>
    </location>
</feature>